<dbReference type="SUPFAM" id="SSF56954">
    <property type="entry name" value="Outer membrane efflux proteins (OEP)"/>
    <property type="match status" value="1"/>
</dbReference>
<comment type="similarity">
    <text evidence="1">Belongs to the outer membrane factor (OMF) (TC 1.B.17) family.</text>
</comment>
<dbReference type="Gene3D" id="1.20.1600.10">
    <property type="entry name" value="Outer membrane efflux proteins (OEP)"/>
    <property type="match status" value="1"/>
</dbReference>
<dbReference type="InterPro" id="IPR003423">
    <property type="entry name" value="OMP_efflux"/>
</dbReference>
<reference evidence="3 4" key="1">
    <citation type="submission" date="2020-07" db="EMBL/GenBank/DDBJ databases">
        <title>Huge and variable diversity of episymbiotic CPR bacteria and DPANN archaea in groundwater ecosystems.</title>
        <authorList>
            <person name="He C.Y."/>
            <person name="Keren R."/>
            <person name="Whittaker M."/>
            <person name="Farag I.F."/>
            <person name="Doudna J."/>
            <person name="Cate J.H.D."/>
            <person name="Banfield J.F."/>
        </authorList>
    </citation>
    <scope>NUCLEOTIDE SEQUENCE [LARGE SCALE GENOMIC DNA]</scope>
    <source>
        <strain evidence="3">NC_groundwater_70_Ag_B-0.1um_54_66</strain>
    </source>
</reference>
<organism evidence="3 4">
    <name type="scientific">Micavibrio aeruginosavorus</name>
    <dbReference type="NCBI Taxonomy" id="349221"/>
    <lineage>
        <taxon>Bacteria</taxon>
        <taxon>Pseudomonadati</taxon>
        <taxon>Bdellovibrionota</taxon>
        <taxon>Bdellovibrionia</taxon>
        <taxon>Bdellovibrionales</taxon>
        <taxon>Pseudobdellovibrionaceae</taxon>
        <taxon>Micavibrio</taxon>
    </lineage>
</organism>
<dbReference type="EMBL" id="CP066681">
    <property type="protein sequence ID" value="QQG36797.1"/>
    <property type="molecule type" value="Genomic_DNA"/>
</dbReference>
<dbReference type="Proteomes" id="UP000595362">
    <property type="component" value="Chromosome"/>
</dbReference>
<name>A0A7T5R3D5_9BACT</name>
<dbReference type="GO" id="GO:0015562">
    <property type="term" value="F:efflux transmembrane transporter activity"/>
    <property type="evidence" value="ECO:0007669"/>
    <property type="project" value="InterPro"/>
</dbReference>
<accession>A0A7T5R3D5</accession>
<proteinExistence type="inferred from homology"/>
<feature type="signal peptide" evidence="2">
    <location>
        <begin position="1"/>
        <end position="26"/>
    </location>
</feature>
<dbReference type="PANTHER" id="PTHR30203">
    <property type="entry name" value="OUTER MEMBRANE CATION EFFLUX PROTEIN"/>
    <property type="match status" value="1"/>
</dbReference>
<protein>
    <submittedName>
        <fullName evidence="3">TolC family protein</fullName>
    </submittedName>
</protein>
<keyword evidence="2" id="KW-0732">Signal</keyword>
<dbReference type="InterPro" id="IPR010131">
    <property type="entry name" value="MdtP/NodT-like"/>
</dbReference>
<dbReference type="AlphaFoldDB" id="A0A7T5R3D5"/>
<gene>
    <name evidence="3" type="ORF">HYS17_03235</name>
</gene>
<evidence type="ECO:0000313" key="4">
    <source>
        <dbReference type="Proteomes" id="UP000595362"/>
    </source>
</evidence>
<feature type="chain" id="PRO_5032583225" evidence="2">
    <location>
        <begin position="27"/>
        <end position="456"/>
    </location>
</feature>
<evidence type="ECO:0000313" key="3">
    <source>
        <dbReference type="EMBL" id="QQG36797.1"/>
    </source>
</evidence>
<sequence>MTVTAKRLMLAGLLATTFLVSSPAFAQTAEKAVPPALSKTDKGEIPPLINPAVTPAAPATLVLDQAIAWALEKSPVLGASASRADAATASRSQAGALPNPELSIEAENIYGDGPLEGTGAAEITYGVEQLVELPGKRGNRVRVAEAETTKIHYARDGARLDLIRDITIAYAELVAAQRNLAVIEEERNLAEEVRNSVAAKVDAGKEPPIQRNKAEIELSSSDIALERARRTVNTKTQGLAILMGGDIGNFIVDAQSLPALMEPEPFLSYQGRLAQTPDTKAFNADVSQAQAALSLEKANAFPDPTLGFGVRQFREDDSQAFVAGVSFPIPVFNINRAGIQRAGHELNAAKLEQRGGQLSLEATLTESYADFVSAYREAKALDDSVLPGAEEAFSFSRQGYDAGKFGYLEVLDAQRTLFDARRQYNEAVLDYHRQRAVIERLTAFHSDQKIQNGKEH</sequence>
<dbReference type="PANTHER" id="PTHR30203:SF24">
    <property type="entry name" value="BLR4935 PROTEIN"/>
    <property type="match status" value="1"/>
</dbReference>
<dbReference type="Pfam" id="PF02321">
    <property type="entry name" value="OEP"/>
    <property type="match status" value="2"/>
</dbReference>
<evidence type="ECO:0000256" key="1">
    <source>
        <dbReference type="ARBA" id="ARBA00007613"/>
    </source>
</evidence>
<evidence type="ECO:0000256" key="2">
    <source>
        <dbReference type="SAM" id="SignalP"/>
    </source>
</evidence>